<organism evidence="2 3">
    <name type="scientific">Ruminiclostridium hungatei</name>
    <name type="common">Clostridium hungatei</name>
    <dbReference type="NCBI Taxonomy" id="48256"/>
    <lineage>
        <taxon>Bacteria</taxon>
        <taxon>Bacillati</taxon>
        <taxon>Bacillota</taxon>
        <taxon>Clostridia</taxon>
        <taxon>Eubacteriales</taxon>
        <taxon>Oscillospiraceae</taxon>
        <taxon>Ruminiclostridium</taxon>
    </lineage>
</organism>
<dbReference type="STRING" id="48256.CLHUN_31290"/>
<dbReference type="GO" id="GO:0044550">
    <property type="term" value="P:secondary metabolite biosynthetic process"/>
    <property type="evidence" value="ECO:0007669"/>
    <property type="project" value="TreeGrafter"/>
</dbReference>
<dbReference type="Proteomes" id="UP000191554">
    <property type="component" value="Unassembled WGS sequence"/>
</dbReference>
<proteinExistence type="predicted"/>
<keyword evidence="3" id="KW-1185">Reference proteome</keyword>
<dbReference type="InterPro" id="IPR045851">
    <property type="entry name" value="AMP-bd_C_sf"/>
</dbReference>
<dbReference type="InterPro" id="IPR000873">
    <property type="entry name" value="AMP-dep_synth/lig_dom"/>
</dbReference>
<dbReference type="SUPFAM" id="SSF56801">
    <property type="entry name" value="Acetyl-CoA synthetase-like"/>
    <property type="match status" value="1"/>
</dbReference>
<dbReference type="CDD" id="cd05930">
    <property type="entry name" value="A_NRPS"/>
    <property type="match status" value="1"/>
</dbReference>
<dbReference type="GO" id="GO:0031177">
    <property type="term" value="F:phosphopantetheine binding"/>
    <property type="evidence" value="ECO:0007669"/>
    <property type="project" value="TreeGrafter"/>
</dbReference>
<evidence type="ECO:0000259" key="1">
    <source>
        <dbReference type="Pfam" id="PF00501"/>
    </source>
</evidence>
<dbReference type="InterPro" id="IPR010071">
    <property type="entry name" value="AA_adenyl_dom"/>
</dbReference>
<feature type="domain" description="AMP-dependent synthetase/ligase" evidence="1">
    <location>
        <begin position="9"/>
        <end position="363"/>
    </location>
</feature>
<dbReference type="GO" id="GO:0043041">
    <property type="term" value="P:amino acid activation for nonribosomal peptide biosynthetic process"/>
    <property type="evidence" value="ECO:0007669"/>
    <property type="project" value="TreeGrafter"/>
</dbReference>
<accession>A0A1V4SHN8</accession>
<dbReference type="AlphaFoldDB" id="A0A1V4SHN8"/>
<evidence type="ECO:0000313" key="3">
    <source>
        <dbReference type="Proteomes" id="UP000191554"/>
    </source>
</evidence>
<comment type="caution">
    <text evidence="2">The sequence shown here is derived from an EMBL/GenBank/DDBJ whole genome shotgun (WGS) entry which is preliminary data.</text>
</comment>
<evidence type="ECO:0000313" key="2">
    <source>
        <dbReference type="EMBL" id="OPX42985.1"/>
    </source>
</evidence>
<dbReference type="Pfam" id="PF00501">
    <property type="entry name" value="AMP-binding"/>
    <property type="match status" value="1"/>
</dbReference>
<dbReference type="NCBIfam" id="TIGR01733">
    <property type="entry name" value="AA-adenyl-dom"/>
    <property type="match status" value="1"/>
</dbReference>
<dbReference type="PANTHER" id="PTHR45527">
    <property type="entry name" value="NONRIBOSOMAL PEPTIDE SYNTHETASE"/>
    <property type="match status" value="1"/>
</dbReference>
<dbReference type="Gene3D" id="3.40.50.12780">
    <property type="entry name" value="N-terminal domain of ligase-like"/>
    <property type="match status" value="1"/>
</dbReference>
<dbReference type="InterPro" id="IPR042099">
    <property type="entry name" value="ANL_N_sf"/>
</dbReference>
<dbReference type="RefSeq" id="WP_165755774.1">
    <property type="nucleotide sequence ID" value="NZ_MZGX01000022.1"/>
</dbReference>
<dbReference type="Gene3D" id="3.30.300.30">
    <property type="match status" value="1"/>
</dbReference>
<sequence>MQINVLEYLEQAAYKYPDKVALKDETQEITFFGLELEAKALGTMITDKTSGSVRNPVIVFVDRTCSTIVAFMGVLYSGNYYVPIDNQTPPQRLRTIISTLKPRLILCGAKDIRAFEGMADLPEILKTDEIQNKADNEKLQVVRSRLIDTDPVYTIFTSGSTGTPKGIVVPHRNVMDLAEWLDDTFGFTNEDVIGNQTPFYFDASVKDIYLCLKKGITLCIIPKKLFMFPVKLVEYLNVNRITAILWATSAITLLSNSQIFKKVLPEHLNKVFFAGEAMFAKHLNGWRKYLPEAEYINLYGPTEATVDCTYYIVNREFGDEEVIPIGNACRNMEVILLDEDRRPVDGNRPGELCVRGTGVALGYINSPELSAEVFIQNPLNTAYRDILYCTGDIVRYNECGELVFLSRKDGQVKHMGNRIELGEIEAAVNGVNQVQACVCFYDHEAAKIILFYTGSVDKTELVIKLSQRLPKYMLPNVIEQFEAFPYNANGKIDRRKLSEKYANEKN</sequence>
<name>A0A1V4SHN8_RUMHU</name>
<dbReference type="PANTHER" id="PTHR45527:SF1">
    <property type="entry name" value="FATTY ACID SYNTHASE"/>
    <property type="match status" value="1"/>
</dbReference>
<gene>
    <name evidence="2" type="primary">tycC_2</name>
    <name evidence="2" type="ORF">CLHUN_31290</name>
</gene>
<dbReference type="EMBL" id="MZGX01000022">
    <property type="protein sequence ID" value="OPX42985.1"/>
    <property type="molecule type" value="Genomic_DNA"/>
</dbReference>
<dbReference type="GO" id="GO:0005737">
    <property type="term" value="C:cytoplasm"/>
    <property type="evidence" value="ECO:0007669"/>
    <property type="project" value="TreeGrafter"/>
</dbReference>
<reference evidence="2 3" key="1">
    <citation type="submission" date="2017-03" db="EMBL/GenBank/DDBJ databases">
        <title>Genome sequence of Clostridium hungatei DSM 14427.</title>
        <authorList>
            <person name="Poehlein A."/>
            <person name="Daniel R."/>
        </authorList>
    </citation>
    <scope>NUCLEOTIDE SEQUENCE [LARGE SCALE GENOMIC DNA]</scope>
    <source>
        <strain evidence="2 3">DSM 14427</strain>
    </source>
</reference>
<protein>
    <submittedName>
        <fullName evidence="2">Tyrocidine synthase 3</fullName>
    </submittedName>
</protein>